<reference evidence="1" key="1">
    <citation type="journal article" date="2021" name="bioRxiv">
        <title>Whole Genome Assembly and Annotation of Northern Wild Rice, Zizania palustris L., Supports a Whole Genome Duplication in the Zizania Genus.</title>
        <authorList>
            <person name="Haas M."/>
            <person name="Kono T."/>
            <person name="Macchietto M."/>
            <person name="Millas R."/>
            <person name="McGilp L."/>
            <person name="Shao M."/>
            <person name="Duquette J."/>
            <person name="Hirsch C.N."/>
            <person name="Kimball J."/>
        </authorList>
    </citation>
    <scope>NUCLEOTIDE SEQUENCE</scope>
    <source>
        <tissue evidence="1">Fresh leaf tissue</tissue>
    </source>
</reference>
<dbReference type="GO" id="GO:0005743">
    <property type="term" value="C:mitochondrial inner membrane"/>
    <property type="evidence" value="ECO:0007669"/>
    <property type="project" value="InterPro"/>
</dbReference>
<evidence type="ECO:0008006" key="3">
    <source>
        <dbReference type="Google" id="ProtNLM"/>
    </source>
</evidence>
<proteinExistence type="predicted"/>
<gene>
    <name evidence="1" type="ORF">GUJ93_ZPchr0006g43379</name>
</gene>
<reference evidence="1" key="2">
    <citation type="submission" date="2021-02" db="EMBL/GenBank/DDBJ databases">
        <authorList>
            <person name="Kimball J.A."/>
            <person name="Haas M.W."/>
            <person name="Macchietto M."/>
            <person name="Kono T."/>
            <person name="Duquette J."/>
            <person name="Shao M."/>
        </authorList>
    </citation>
    <scope>NUCLEOTIDE SEQUENCE</scope>
    <source>
        <tissue evidence="1">Fresh leaf tissue</tissue>
    </source>
</reference>
<dbReference type="Proteomes" id="UP000729402">
    <property type="component" value="Unassembled WGS sequence"/>
</dbReference>
<dbReference type="GO" id="GO:0045271">
    <property type="term" value="C:respiratory chain complex I"/>
    <property type="evidence" value="ECO:0007669"/>
    <property type="project" value="InterPro"/>
</dbReference>
<dbReference type="EMBL" id="JAAALK010000283">
    <property type="protein sequence ID" value="KAG8074567.1"/>
    <property type="molecule type" value="Genomic_DNA"/>
</dbReference>
<name>A0A8J5VKB0_ZIZPA</name>
<organism evidence="1 2">
    <name type="scientific">Zizania palustris</name>
    <name type="common">Northern wild rice</name>
    <dbReference type="NCBI Taxonomy" id="103762"/>
    <lineage>
        <taxon>Eukaryota</taxon>
        <taxon>Viridiplantae</taxon>
        <taxon>Streptophyta</taxon>
        <taxon>Embryophyta</taxon>
        <taxon>Tracheophyta</taxon>
        <taxon>Spermatophyta</taxon>
        <taxon>Magnoliopsida</taxon>
        <taxon>Liliopsida</taxon>
        <taxon>Poales</taxon>
        <taxon>Poaceae</taxon>
        <taxon>BOP clade</taxon>
        <taxon>Oryzoideae</taxon>
        <taxon>Oryzeae</taxon>
        <taxon>Zizaniinae</taxon>
        <taxon>Zizania</taxon>
    </lineage>
</organism>
<sequence length="145" mass="16710">MAGHGGSGTTYRGYTIPHNKRWHTVAGKGLCAVMWFWVFYRAKQDGAVLLGLRHPWDGHDDHSHGHGPEHEGLVGLATHDTSPLLETQLVFELLSHRRRRCPAGTWRSVGTPFWSEVETMRRRCRRWWRPRRSMALLHAAKQQPT</sequence>
<comment type="caution">
    <text evidence="1">The sequence shown here is derived from an EMBL/GenBank/DDBJ whole genome shotgun (WGS) entry which is preliminary data.</text>
</comment>
<evidence type="ECO:0000313" key="2">
    <source>
        <dbReference type="Proteomes" id="UP000729402"/>
    </source>
</evidence>
<dbReference type="InterPro" id="IPR044980">
    <property type="entry name" value="NDUFB2_plant/fungi"/>
</dbReference>
<dbReference type="OrthoDB" id="531564at2759"/>
<accession>A0A8J5VKB0</accession>
<evidence type="ECO:0000313" key="1">
    <source>
        <dbReference type="EMBL" id="KAG8074567.1"/>
    </source>
</evidence>
<keyword evidence="2" id="KW-1185">Reference proteome</keyword>
<dbReference type="AlphaFoldDB" id="A0A8J5VKB0"/>
<dbReference type="PANTHER" id="PTHR36987:SF1">
    <property type="entry name" value="NADH DEHYDROGENASE [UBIQUINONE] 1 BETA SUBCOMPLEX SUBUNIT 2"/>
    <property type="match status" value="1"/>
</dbReference>
<protein>
    <recommendedName>
        <fullName evidence="3">NADH dehydrogenase [ubiquinone] 1 beta subcomplex subunit 2</fullName>
    </recommendedName>
</protein>
<dbReference type="PANTHER" id="PTHR36987">
    <property type="entry name" value="NADH DEHYDROGENASE [UBIQUINONE] 1 BETA SUBCOMPLEX SUBUNIT 2-LIKE"/>
    <property type="match status" value="1"/>
</dbReference>